<sequence>MTKQALRSKGKIVLTLASSGIAILLLSGGKITHSRFVIPFAPNEYSTCNVKQGSALAELIAKTELIIWDKAPMMNSLDWDIHKDELKAFAERISIIGDGAIGSLNDGHAMINISNDLLTKDPEVLVASIVNSTSNSNIDLIGDFHTLEFLNAIKCFGSA</sequence>
<dbReference type="GO" id="GO:0000723">
    <property type="term" value="P:telomere maintenance"/>
    <property type="evidence" value="ECO:0007669"/>
    <property type="project" value="InterPro"/>
</dbReference>
<dbReference type="GO" id="GO:0006310">
    <property type="term" value="P:DNA recombination"/>
    <property type="evidence" value="ECO:0007669"/>
    <property type="project" value="UniProtKB-KW"/>
</dbReference>
<dbReference type="GO" id="GO:0006281">
    <property type="term" value="P:DNA repair"/>
    <property type="evidence" value="ECO:0007669"/>
    <property type="project" value="UniProtKB-KW"/>
</dbReference>
<keyword evidence="1" id="KW-0234">DNA repair</keyword>
<dbReference type="Pfam" id="PF05970">
    <property type="entry name" value="PIF1"/>
    <property type="match status" value="1"/>
</dbReference>
<accession>A0A978V0Q5</accession>
<evidence type="ECO:0000259" key="2">
    <source>
        <dbReference type="Pfam" id="PF05970"/>
    </source>
</evidence>
<dbReference type="EC" id="5.6.2.3" evidence="1"/>
<dbReference type="InterPro" id="IPR027417">
    <property type="entry name" value="P-loop_NTPase"/>
</dbReference>
<evidence type="ECO:0000313" key="4">
    <source>
        <dbReference type="Proteomes" id="UP000813462"/>
    </source>
</evidence>
<keyword evidence="1" id="KW-0227">DNA damage</keyword>
<comment type="cofactor">
    <cofactor evidence="1">
        <name>Mg(2+)</name>
        <dbReference type="ChEBI" id="CHEBI:18420"/>
    </cofactor>
</comment>
<comment type="catalytic activity">
    <reaction evidence="1">
        <text>ATP + H2O = ADP + phosphate + H(+)</text>
        <dbReference type="Rhea" id="RHEA:13065"/>
        <dbReference type="ChEBI" id="CHEBI:15377"/>
        <dbReference type="ChEBI" id="CHEBI:15378"/>
        <dbReference type="ChEBI" id="CHEBI:30616"/>
        <dbReference type="ChEBI" id="CHEBI:43474"/>
        <dbReference type="ChEBI" id="CHEBI:456216"/>
        <dbReference type="EC" id="5.6.2.3"/>
    </reaction>
</comment>
<dbReference type="GO" id="GO:0043139">
    <property type="term" value="F:5'-3' DNA helicase activity"/>
    <property type="evidence" value="ECO:0007669"/>
    <property type="project" value="UniProtKB-EC"/>
</dbReference>
<gene>
    <name evidence="3" type="ORF">FEM48_Zijuj08G0186600</name>
</gene>
<dbReference type="EMBL" id="JAEACU010000008">
    <property type="protein sequence ID" value="KAH7520821.1"/>
    <property type="molecule type" value="Genomic_DNA"/>
</dbReference>
<keyword evidence="1" id="KW-0233">DNA recombination</keyword>
<dbReference type="InterPro" id="IPR010285">
    <property type="entry name" value="DNA_helicase_pif1-like_DEAD"/>
</dbReference>
<evidence type="ECO:0000256" key="1">
    <source>
        <dbReference type="RuleBase" id="RU363044"/>
    </source>
</evidence>
<dbReference type="Gene3D" id="3.40.50.300">
    <property type="entry name" value="P-loop containing nucleotide triphosphate hydrolases"/>
    <property type="match status" value="1"/>
</dbReference>
<dbReference type="PANTHER" id="PTHR10492">
    <property type="match status" value="1"/>
</dbReference>
<protein>
    <recommendedName>
        <fullName evidence="1">ATP-dependent DNA helicase</fullName>
        <ecNumber evidence="1">5.6.2.3</ecNumber>
    </recommendedName>
</protein>
<feature type="domain" description="DNA helicase Pif1-like DEAD-box helicase" evidence="2">
    <location>
        <begin position="4"/>
        <end position="76"/>
    </location>
</feature>
<dbReference type="AlphaFoldDB" id="A0A978V0Q5"/>
<proteinExistence type="inferred from homology"/>
<dbReference type="PANTHER" id="PTHR10492:SF101">
    <property type="entry name" value="ATP-DEPENDENT DNA HELICASE"/>
    <property type="match status" value="1"/>
</dbReference>
<reference evidence="3" key="1">
    <citation type="journal article" date="2021" name="Front. Plant Sci.">
        <title>Chromosome-Scale Genome Assembly for Chinese Sour Jujube and Insights Into Its Genome Evolution and Domestication Signature.</title>
        <authorList>
            <person name="Shen L.-Y."/>
            <person name="Luo H."/>
            <person name="Wang X.-L."/>
            <person name="Wang X.-M."/>
            <person name="Qiu X.-J."/>
            <person name="Liu H."/>
            <person name="Zhou S.-S."/>
            <person name="Jia K.-H."/>
            <person name="Nie S."/>
            <person name="Bao Y.-T."/>
            <person name="Zhang R.-G."/>
            <person name="Yun Q.-Z."/>
            <person name="Chai Y.-H."/>
            <person name="Lu J.-Y."/>
            <person name="Li Y."/>
            <person name="Zhao S.-W."/>
            <person name="Mao J.-F."/>
            <person name="Jia S.-G."/>
            <person name="Mao Y.-M."/>
        </authorList>
    </citation>
    <scope>NUCLEOTIDE SEQUENCE</scope>
    <source>
        <strain evidence="3">AT0</strain>
        <tissue evidence="3">Leaf</tissue>
    </source>
</reference>
<keyword evidence="1" id="KW-0547">Nucleotide-binding</keyword>
<keyword evidence="1" id="KW-0378">Hydrolase</keyword>
<keyword evidence="1" id="KW-0347">Helicase</keyword>
<dbReference type="GO" id="GO:0016787">
    <property type="term" value="F:hydrolase activity"/>
    <property type="evidence" value="ECO:0007669"/>
    <property type="project" value="UniProtKB-KW"/>
</dbReference>
<name>A0A978V0Q5_ZIZJJ</name>
<keyword evidence="1" id="KW-0067">ATP-binding</keyword>
<dbReference type="GO" id="GO:0005524">
    <property type="term" value="F:ATP binding"/>
    <property type="evidence" value="ECO:0007669"/>
    <property type="project" value="UniProtKB-KW"/>
</dbReference>
<evidence type="ECO:0000313" key="3">
    <source>
        <dbReference type="EMBL" id="KAH7520821.1"/>
    </source>
</evidence>
<comment type="caution">
    <text evidence="3">The sequence shown here is derived from an EMBL/GenBank/DDBJ whole genome shotgun (WGS) entry which is preliminary data.</text>
</comment>
<comment type="similarity">
    <text evidence="1">Belongs to the helicase family.</text>
</comment>
<dbReference type="Proteomes" id="UP000813462">
    <property type="component" value="Unassembled WGS sequence"/>
</dbReference>
<organism evidence="3 4">
    <name type="scientific">Ziziphus jujuba var. spinosa</name>
    <dbReference type="NCBI Taxonomy" id="714518"/>
    <lineage>
        <taxon>Eukaryota</taxon>
        <taxon>Viridiplantae</taxon>
        <taxon>Streptophyta</taxon>
        <taxon>Embryophyta</taxon>
        <taxon>Tracheophyta</taxon>
        <taxon>Spermatophyta</taxon>
        <taxon>Magnoliopsida</taxon>
        <taxon>eudicotyledons</taxon>
        <taxon>Gunneridae</taxon>
        <taxon>Pentapetalae</taxon>
        <taxon>rosids</taxon>
        <taxon>fabids</taxon>
        <taxon>Rosales</taxon>
        <taxon>Rhamnaceae</taxon>
        <taxon>Paliureae</taxon>
        <taxon>Ziziphus</taxon>
    </lineage>
</organism>